<sequence>MNAVLESQIPRLPEQYYWVHSRFKHRPAGMPAVY</sequence>
<comment type="caution">
    <text evidence="1">The sequence shown here is derived from an EMBL/GenBank/DDBJ whole genome shotgun (WGS) entry which is preliminary data.</text>
</comment>
<gene>
    <name evidence="1" type="ORF">DLM46_09985</name>
</gene>
<proteinExistence type="predicted"/>
<dbReference type="Proteomes" id="UP000254875">
    <property type="component" value="Unassembled WGS sequence"/>
</dbReference>
<evidence type="ECO:0000313" key="1">
    <source>
        <dbReference type="EMBL" id="RDK03199.1"/>
    </source>
</evidence>
<evidence type="ECO:0008006" key="3">
    <source>
        <dbReference type="Google" id="ProtNLM"/>
    </source>
</evidence>
<organism evidence="1 2">
    <name type="scientific">Paraburkholderia lacunae</name>
    <dbReference type="NCBI Taxonomy" id="2211104"/>
    <lineage>
        <taxon>Bacteria</taxon>
        <taxon>Pseudomonadati</taxon>
        <taxon>Pseudomonadota</taxon>
        <taxon>Betaproteobacteria</taxon>
        <taxon>Burkholderiales</taxon>
        <taxon>Burkholderiaceae</taxon>
        <taxon>Paraburkholderia</taxon>
    </lineage>
</organism>
<accession>A0A370NC66</accession>
<dbReference type="AlphaFoldDB" id="A0A370NC66"/>
<keyword evidence="2" id="KW-1185">Reference proteome</keyword>
<reference evidence="2" key="1">
    <citation type="submission" date="2018-05" db="EMBL/GenBank/DDBJ databases">
        <authorList>
            <person name="Feng T."/>
        </authorList>
    </citation>
    <scope>NUCLEOTIDE SEQUENCE [LARGE SCALE GENOMIC DNA]</scope>
    <source>
        <strain evidence="2">S27</strain>
    </source>
</reference>
<protein>
    <recommendedName>
        <fullName evidence="3">Lipid A biosynthesis acyltransferase</fullName>
    </recommendedName>
</protein>
<evidence type="ECO:0000313" key="2">
    <source>
        <dbReference type="Proteomes" id="UP000254875"/>
    </source>
</evidence>
<dbReference type="EMBL" id="QHKS01000005">
    <property type="protein sequence ID" value="RDK03199.1"/>
    <property type="molecule type" value="Genomic_DNA"/>
</dbReference>
<dbReference type="OrthoDB" id="9803456at2"/>
<name>A0A370NC66_9BURK</name>